<evidence type="ECO:0000313" key="8">
    <source>
        <dbReference type="EMBL" id="TDX31175.1"/>
    </source>
</evidence>
<name>A0A4R8G3J7_9RHOB</name>
<keyword evidence="3 6" id="KW-0812">Transmembrane</keyword>
<sequence>MTETTEMPQTRLARGRHLPLIAIAAVAAVGALTLRDQLDFEALAAHREALIALRDANYAGAALGFMLAYVAIVAFSLPGATVATLAGGFLFGVFPGVLFNVTAATLGAVLIFLAARWGLGDRLAARLDASEGRVASLREGLRENELSVLFLIRLVPAVPFFVANLLPALVGVSAGRFAFTTFFGIMPGALVYTWVGAGLGEVFARGERPDLGIVFEPQVLGPLLGLAALAALPIVLRALRRRR</sequence>
<accession>A0A4R8G3J7</accession>
<keyword evidence="5 6" id="KW-0472">Membrane</keyword>
<dbReference type="EMBL" id="SOEB01000005">
    <property type="protein sequence ID" value="TDX31175.1"/>
    <property type="molecule type" value="Genomic_DNA"/>
</dbReference>
<evidence type="ECO:0000259" key="7">
    <source>
        <dbReference type="Pfam" id="PF09335"/>
    </source>
</evidence>
<evidence type="ECO:0000256" key="4">
    <source>
        <dbReference type="ARBA" id="ARBA00022989"/>
    </source>
</evidence>
<comment type="subcellular location">
    <subcellularLocation>
        <location evidence="1 6">Cell membrane</location>
        <topology evidence="1 6">Multi-pass membrane protein</topology>
    </subcellularLocation>
</comment>
<evidence type="ECO:0000256" key="6">
    <source>
        <dbReference type="RuleBase" id="RU366058"/>
    </source>
</evidence>
<feature type="transmembrane region" description="Helical" evidence="6">
    <location>
        <begin position="146"/>
        <end position="170"/>
    </location>
</feature>
<keyword evidence="2 6" id="KW-1003">Cell membrane</keyword>
<feature type="transmembrane region" description="Helical" evidence="6">
    <location>
        <begin position="177"/>
        <end position="199"/>
    </location>
</feature>
<dbReference type="AlphaFoldDB" id="A0A4R8G3J7"/>
<keyword evidence="4 6" id="KW-1133">Transmembrane helix</keyword>
<feature type="transmembrane region" description="Helical" evidence="6">
    <location>
        <begin position="219"/>
        <end position="239"/>
    </location>
</feature>
<proteinExistence type="inferred from homology"/>
<evidence type="ECO:0000256" key="3">
    <source>
        <dbReference type="ARBA" id="ARBA00022692"/>
    </source>
</evidence>
<feature type="transmembrane region" description="Helical" evidence="6">
    <location>
        <begin position="89"/>
        <end position="115"/>
    </location>
</feature>
<comment type="similarity">
    <text evidence="6">Belongs to the TVP38/TMEM64 family.</text>
</comment>
<dbReference type="Proteomes" id="UP000295484">
    <property type="component" value="Unassembled WGS sequence"/>
</dbReference>
<evidence type="ECO:0000256" key="5">
    <source>
        <dbReference type="ARBA" id="ARBA00023136"/>
    </source>
</evidence>
<evidence type="ECO:0000256" key="2">
    <source>
        <dbReference type="ARBA" id="ARBA00022475"/>
    </source>
</evidence>
<protein>
    <recommendedName>
        <fullName evidence="6">TVP38/TMEM64 family membrane protein</fullName>
    </recommendedName>
</protein>
<dbReference type="GO" id="GO:0005886">
    <property type="term" value="C:plasma membrane"/>
    <property type="evidence" value="ECO:0007669"/>
    <property type="project" value="UniProtKB-SubCell"/>
</dbReference>
<comment type="caution">
    <text evidence="8">The sequence shown here is derived from an EMBL/GenBank/DDBJ whole genome shotgun (WGS) entry which is preliminary data.</text>
</comment>
<gene>
    <name evidence="8" type="ORF">EV657_10522</name>
</gene>
<feature type="transmembrane region" description="Helical" evidence="6">
    <location>
        <begin position="20"/>
        <end position="38"/>
    </location>
</feature>
<reference evidence="8 9" key="1">
    <citation type="submission" date="2019-03" db="EMBL/GenBank/DDBJ databases">
        <title>Genomic Encyclopedia of Type Strains, Phase IV (KMG-IV): sequencing the most valuable type-strain genomes for metagenomic binning, comparative biology and taxonomic classification.</title>
        <authorList>
            <person name="Goeker M."/>
        </authorList>
    </citation>
    <scope>NUCLEOTIDE SEQUENCE [LARGE SCALE GENOMIC DNA]</scope>
    <source>
        <strain evidence="8 9">JA181</strain>
    </source>
</reference>
<dbReference type="PANTHER" id="PTHR12677">
    <property type="entry name" value="GOLGI APPARATUS MEMBRANE PROTEIN TVP38-RELATED"/>
    <property type="match status" value="1"/>
</dbReference>
<organism evidence="8 9">
    <name type="scientific">Rhodovulum visakhapatnamense</name>
    <dbReference type="NCBI Taxonomy" id="364297"/>
    <lineage>
        <taxon>Bacteria</taxon>
        <taxon>Pseudomonadati</taxon>
        <taxon>Pseudomonadota</taxon>
        <taxon>Alphaproteobacteria</taxon>
        <taxon>Rhodobacterales</taxon>
        <taxon>Paracoccaceae</taxon>
        <taxon>Rhodovulum</taxon>
    </lineage>
</organism>
<dbReference type="RefSeq" id="WP_134077396.1">
    <property type="nucleotide sequence ID" value="NZ_SOEB01000005.1"/>
</dbReference>
<dbReference type="Pfam" id="PF09335">
    <property type="entry name" value="VTT_dom"/>
    <property type="match status" value="1"/>
</dbReference>
<dbReference type="InterPro" id="IPR032816">
    <property type="entry name" value="VTT_dom"/>
</dbReference>
<dbReference type="InterPro" id="IPR015414">
    <property type="entry name" value="TMEM64"/>
</dbReference>
<feature type="domain" description="VTT" evidence="7">
    <location>
        <begin position="81"/>
        <end position="197"/>
    </location>
</feature>
<evidence type="ECO:0000256" key="1">
    <source>
        <dbReference type="ARBA" id="ARBA00004651"/>
    </source>
</evidence>
<evidence type="ECO:0000313" key="9">
    <source>
        <dbReference type="Proteomes" id="UP000295484"/>
    </source>
</evidence>
<dbReference type="PANTHER" id="PTHR12677:SF59">
    <property type="entry name" value="GOLGI APPARATUS MEMBRANE PROTEIN TVP38-RELATED"/>
    <property type="match status" value="1"/>
</dbReference>